<dbReference type="GO" id="GO:0033786">
    <property type="term" value="F:heptose-1-phosphate adenylyltransferase activity"/>
    <property type="evidence" value="ECO:0007669"/>
    <property type="project" value="TreeGrafter"/>
</dbReference>
<dbReference type="Gene3D" id="3.40.1190.20">
    <property type="match status" value="1"/>
</dbReference>
<accession>A0A7C4QQG8</accession>
<feature type="domain" description="Carbohydrate kinase PfkB" evidence="3">
    <location>
        <begin position="33"/>
        <end position="326"/>
    </location>
</feature>
<keyword evidence="2 4" id="KW-0418">Kinase</keyword>
<organism evidence="4">
    <name type="scientific">Schlesneria paludicola</name>
    <dbReference type="NCBI Taxonomy" id="360056"/>
    <lineage>
        <taxon>Bacteria</taxon>
        <taxon>Pseudomonadati</taxon>
        <taxon>Planctomycetota</taxon>
        <taxon>Planctomycetia</taxon>
        <taxon>Planctomycetales</taxon>
        <taxon>Planctomycetaceae</taxon>
        <taxon>Schlesneria</taxon>
    </lineage>
</organism>
<dbReference type="Pfam" id="PF00294">
    <property type="entry name" value="PfkB"/>
    <property type="match status" value="1"/>
</dbReference>
<evidence type="ECO:0000259" key="3">
    <source>
        <dbReference type="Pfam" id="PF00294"/>
    </source>
</evidence>
<reference evidence="4" key="1">
    <citation type="journal article" date="2020" name="mSystems">
        <title>Genome- and Community-Level Interaction Insights into Carbon Utilization and Element Cycling Functions of Hydrothermarchaeota in Hydrothermal Sediment.</title>
        <authorList>
            <person name="Zhou Z."/>
            <person name="Liu Y."/>
            <person name="Xu W."/>
            <person name="Pan J."/>
            <person name="Luo Z.H."/>
            <person name="Li M."/>
        </authorList>
    </citation>
    <scope>NUCLEOTIDE SEQUENCE [LARGE SCALE GENOMIC DNA]</scope>
    <source>
        <strain evidence="4">SpSt-508</strain>
    </source>
</reference>
<name>A0A7C4QQG8_9PLAN</name>
<evidence type="ECO:0000256" key="2">
    <source>
        <dbReference type="ARBA" id="ARBA00022777"/>
    </source>
</evidence>
<evidence type="ECO:0000256" key="1">
    <source>
        <dbReference type="ARBA" id="ARBA00022679"/>
    </source>
</evidence>
<dbReference type="GO" id="GO:0033785">
    <property type="term" value="F:heptose 7-phosphate kinase activity"/>
    <property type="evidence" value="ECO:0007669"/>
    <property type="project" value="TreeGrafter"/>
</dbReference>
<keyword evidence="1" id="KW-0808">Transferase</keyword>
<evidence type="ECO:0000313" key="4">
    <source>
        <dbReference type="EMBL" id="HGT38906.1"/>
    </source>
</evidence>
<gene>
    <name evidence="4" type="ORF">ENS64_06535</name>
</gene>
<dbReference type="EMBL" id="DSVQ01000012">
    <property type="protein sequence ID" value="HGT38906.1"/>
    <property type="molecule type" value="Genomic_DNA"/>
</dbReference>
<dbReference type="InterPro" id="IPR029056">
    <property type="entry name" value="Ribokinase-like"/>
</dbReference>
<dbReference type="InterPro" id="IPR002173">
    <property type="entry name" value="Carboh/pur_kinase_PfkB_CS"/>
</dbReference>
<sequence>MFSPDELAALLQQFSQRRIAVLGDFFLDKYLEIDPLLAEPSLETGRTAHQVVEVRRAPGAAGTVVNNLAALGAGELRALGAVGDDGEAYDLCQALARLGCSTDGLLRCPELMTPTYLKPRDVGVPGLLGEHSRYDTKNRKPLPAEITERLMRAVEEVLPHVDALIIMDQVEIPDCGVVTTRLREQLAVLAERSPRVLFWADSRRHIRQFRNTYIKPNQFEAVGRINPLPGDEVTLRDLEGAIGELRAATGRPVFVTCGDRGMLVSDPEVTLVPGVQVPAPIDPTGAGDSATAGAVLSLTCGATPPQAALVGNLVASVTVRQLGTTGVASPPQVLEAFEYWRQQHPASR</sequence>
<comment type="caution">
    <text evidence="4">The sequence shown here is derived from an EMBL/GenBank/DDBJ whole genome shotgun (WGS) entry which is preliminary data.</text>
</comment>
<dbReference type="AlphaFoldDB" id="A0A7C4QQG8"/>
<dbReference type="GO" id="GO:0005829">
    <property type="term" value="C:cytosol"/>
    <property type="evidence" value="ECO:0007669"/>
    <property type="project" value="TreeGrafter"/>
</dbReference>
<dbReference type="PANTHER" id="PTHR46969">
    <property type="entry name" value="BIFUNCTIONAL PROTEIN HLDE"/>
    <property type="match status" value="1"/>
</dbReference>
<dbReference type="PANTHER" id="PTHR46969:SF1">
    <property type="entry name" value="BIFUNCTIONAL PROTEIN HLDE"/>
    <property type="match status" value="1"/>
</dbReference>
<dbReference type="InterPro" id="IPR011611">
    <property type="entry name" value="PfkB_dom"/>
</dbReference>
<dbReference type="PROSITE" id="PS00584">
    <property type="entry name" value="PFKB_KINASES_2"/>
    <property type="match status" value="1"/>
</dbReference>
<proteinExistence type="predicted"/>
<protein>
    <submittedName>
        <fullName evidence="4">Carbohydrate kinase</fullName>
    </submittedName>
</protein>
<dbReference type="SUPFAM" id="SSF53613">
    <property type="entry name" value="Ribokinase-like"/>
    <property type="match status" value="1"/>
</dbReference>